<reference evidence="2" key="1">
    <citation type="journal article" date="2022" name="bioRxiv">
        <title>Sequencing and chromosome-scale assembly of the giantPleurodeles waltlgenome.</title>
        <authorList>
            <person name="Brown T."/>
            <person name="Elewa A."/>
            <person name="Iarovenko S."/>
            <person name="Subramanian E."/>
            <person name="Araus A.J."/>
            <person name="Petzold A."/>
            <person name="Susuki M."/>
            <person name="Suzuki K.-i.T."/>
            <person name="Hayashi T."/>
            <person name="Toyoda A."/>
            <person name="Oliveira C."/>
            <person name="Osipova E."/>
            <person name="Leigh N.D."/>
            <person name="Simon A."/>
            <person name="Yun M.H."/>
        </authorList>
    </citation>
    <scope>NUCLEOTIDE SEQUENCE</scope>
    <source>
        <strain evidence="2">20211129_DDA</strain>
        <tissue evidence="2">Liver</tissue>
    </source>
</reference>
<feature type="region of interest" description="Disordered" evidence="1">
    <location>
        <begin position="76"/>
        <end position="95"/>
    </location>
</feature>
<organism evidence="2 3">
    <name type="scientific">Pleurodeles waltl</name>
    <name type="common">Iberian ribbed newt</name>
    <dbReference type="NCBI Taxonomy" id="8319"/>
    <lineage>
        <taxon>Eukaryota</taxon>
        <taxon>Metazoa</taxon>
        <taxon>Chordata</taxon>
        <taxon>Craniata</taxon>
        <taxon>Vertebrata</taxon>
        <taxon>Euteleostomi</taxon>
        <taxon>Amphibia</taxon>
        <taxon>Batrachia</taxon>
        <taxon>Caudata</taxon>
        <taxon>Salamandroidea</taxon>
        <taxon>Salamandridae</taxon>
        <taxon>Pleurodelinae</taxon>
        <taxon>Pleurodeles</taxon>
    </lineage>
</organism>
<evidence type="ECO:0000313" key="3">
    <source>
        <dbReference type="Proteomes" id="UP001066276"/>
    </source>
</evidence>
<evidence type="ECO:0000256" key="1">
    <source>
        <dbReference type="SAM" id="MobiDB-lite"/>
    </source>
</evidence>
<sequence length="142" mass="16066">MVKCRVRVRTVGCGDEGWEMDYREDELEGEIAECEAQESEWWLAPVGIQRGQGEANQRNSLGVLQADMSTVTALAEPDPSDLRTETSIKMDGFSNSPDFEARTHLLLVDKPLQEPLNHAACLAQYVRTQKRQRAENKFPEQD</sequence>
<proteinExistence type="predicted"/>
<name>A0AAV7LB82_PLEWA</name>
<dbReference type="Proteomes" id="UP001066276">
    <property type="component" value="Chromosome 11"/>
</dbReference>
<accession>A0AAV7LB82</accession>
<comment type="caution">
    <text evidence="2">The sequence shown here is derived from an EMBL/GenBank/DDBJ whole genome shotgun (WGS) entry which is preliminary data.</text>
</comment>
<dbReference type="EMBL" id="JANPWB010000015">
    <property type="protein sequence ID" value="KAJ1088800.1"/>
    <property type="molecule type" value="Genomic_DNA"/>
</dbReference>
<evidence type="ECO:0000313" key="2">
    <source>
        <dbReference type="EMBL" id="KAJ1088800.1"/>
    </source>
</evidence>
<protein>
    <submittedName>
        <fullName evidence="2">Uncharacterized protein</fullName>
    </submittedName>
</protein>
<keyword evidence="3" id="KW-1185">Reference proteome</keyword>
<dbReference type="AlphaFoldDB" id="A0AAV7LB82"/>
<gene>
    <name evidence="2" type="ORF">NDU88_001955</name>
</gene>